<dbReference type="Proteomes" id="UP001218188">
    <property type="component" value="Unassembled WGS sequence"/>
</dbReference>
<dbReference type="AlphaFoldDB" id="A0AAD6S4P8"/>
<gene>
    <name evidence="2" type="ORF">C8F04DRAFT_285040</name>
</gene>
<feature type="region of interest" description="Disordered" evidence="1">
    <location>
        <begin position="1"/>
        <end position="34"/>
    </location>
</feature>
<dbReference type="EMBL" id="JARJCM010000251">
    <property type="protein sequence ID" value="KAJ7020789.1"/>
    <property type="molecule type" value="Genomic_DNA"/>
</dbReference>
<organism evidence="2 3">
    <name type="scientific">Mycena alexandri</name>
    <dbReference type="NCBI Taxonomy" id="1745969"/>
    <lineage>
        <taxon>Eukaryota</taxon>
        <taxon>Fungi</taxon>
        <taxon>Dikarya</taxon>
        <taxon>Basidiomycota</taxon>
        <taxon>Agaricomycotina</taxon>
        <taxon>Agaricomycetes</taxon>
        <taxon>Agaricomycetidae</taxon>
        <taxon>Agaricales</taxon>
        <taxon>Marasmiineae</taxon>
        <taxon>Mycenaceae</taxon>
        <taxon>Mycena</taxon>
    </lineage>
</organism>
<accession>A0AAD6S4P8</accession>
<evidence type="ECO:0000256" key="1">
    <source>
        <dbReference type="SAM" id="MobiDB-lite"/>
    </source>
</evidence>
<sequence length="232" mass="25737">MKRRQREEWGEGNASERGGNAQRGTVRGDSFQGAYTADTPSFPCSLTQRSPPYTPTSCAVHATREHRHCFVGRKIGRGTYLVFWRCIPIPVPPFIPRLPHRPPPSFTPPPAALSSHVLHRPLPRLRRRTPAMLPGAVSADSHSAGTHLRTRTYRVRAVCVCTEAPRTPLPCRSSCAGARAEFCADHPPPPRLCANSALPSTHTLSTPLLSSSPFLSPLRVRVLRRMYYVCKF</sequence>
<proteinExistence type="predicted"/>
<name>A0AAD6S4P8_9AGAR</name>
<reference evidence="2" key="1">
    <citation type="submission" date="2023-03" db="EMBL/GenBank/DDBJ databases">
        <title>Massive genome expansion in bonnet fungi (Mycena s.s.) driven by repeated elements and novel gene families across ecological guilds.</title>
        <authorList>
            <consortium name="Lawrence Berkeley National Laboratory"/>
            <person name="Harder C.B."/>
            <person name="Miyauchi S."/>
            <person name="Viragh M."/>
            <person name="Kuo A."/>
            <person name="Thoen E."/>
            <person name="Andreopoulos B."/>
            <person name="Lu D."/>
            <person name="Skrede I."/>
            <person name="Drula E."/>
            <person name="Henrissat B."/>
            <person name="Morin E."/>
            <person name="Kohler A."/>
            <person name="Barry K."/>
            <person name="LaButti K."/>
            <person name="Morin E."/>
            <person name="Salamov A."/>
            <person name="Lipzen A."/>
            <person name="Mereny Z."/>
            <person name="Hegedus B."/>
            <person name="Baldrian P."/>
            <person name="Stursova M."/>
            <person name="Weitz H."/>
            <person name="Taylor A."/>
            <person name="Grigoriev I.V."/>
            <person name="Nagy L.G."/>
            <person name="Martin F."/>
            <person name="Kauserud H."/>
        </authorList>
    </citation>
    <scope>NUCLEOTIDE SEQUENCE</scope>
    <source>
        <strain evidence="2">CBHHK200</strain>
    </source>
</reference>
<protein>
    <submittedName>
        <fullName evidence="2">Uncharacterized protein</fullName>
    </submittedName>
</protein>
<keyword evidence="3" id="KW-1185">Reference proteome</keyword>
<evidence type="ECO:0000313" key="2">
    <source>
        <dbReference type="EMBL" id="KAJ7020789.1"/>
    </source>
</evidence>
<evidence type="ECO:0000313" key="3">
    <source>
        <dbReference type="Proteomes" id="UP001218188"/>
    </source>
</evidence>
<comment type="caution">
    <text evidence="2">The sequence shown here is derived from an EMBL/GenBank/DDBJ whole genome shotgun (WGS) entry which is preliminary data.</text>
</comment>